<dbReference type="InterPro" id="IPR053828">
    <property type="entry name" value="Nucleosidase_C"/>
</dbReference>
<dbReference type="OrthoDB" id="7722975at2759"/>
<proteinExistence type="predicted"/>
<dbReference type="InterPro" id="IPR014485">
    <property type="entry name" value="Pesterase_C1039"/>
</dbReference>
<dbReference type="OMA" id="QTIGNHE"/>
<dbReference type="InterPro" id="IPR029052">
    <property type="entry name" value="Metallo-depent_PP-like"/>
</dbReference>
<dbReference type="SUPFAM" id="SSF56300">
    <property type="entry name" value="Metallo-dependent phosphatases"/>
    <property type="match status" value="1"/>
</dbReference>
<feature type="domain" description="Putative 5'-nucleotidase C-terminal" evidence="2">
    <location>
        <begin position="401"/>
        <end position="495"/>
    </location>
</feature>
<dbReference type="eggNOG" id="KOG4419">
    <property type="taxonomic scope" value="Eukaryota"/>
</dbReference>
<dbReference type="GO" id="GO:0005576">
    <property type="term" value="C:extracellular region"/>
    <property type="evidence" value="ECO:0007669"/>
    <property type="project" value="UniProtKB-ARBA"/>
</dbReference>
<dbReference type="JaponicusDB" id="SJAG_02580"/>
<dbReference type="GO" id="GO:0005829">
    <property type="term" value="C:cytosol"/>
    <property type="evidence" value="ECO:0000318"/>
    <property type="project" value="GO_Central"/>
</dbReference>
<dbReference type="PIRSF" id="PIRSF017316">
    <property type="entry name" value="Pesterase_C1039"/>
    <property type="match status" value="1"/>
</dbReference>
<evidence type="ECO:0000256" key="1">
    <source>
        <dbReference type="SAM" id="SignalP"/>
    </source>
</evidence>
<dbReference type="PANTHER" id="PTHR11575">
    <property type="entry name" value="5'-NUCLEOTIDASE-RELATED"/>
    <property type="match status" value="1"/>
</dbReference>
<sequence>MAPTLKAFAANLLALTGFARKSVTEEPTETDVDWINYHSNTTYNLTELISPLEWGQLNFIHTTDTHGWLEGHLGDDRYKADFGEFKSFVERMKAIAAEKDVDLYIVDTGDLHDGTGFSDVTSPDGLYTDEIFKALPFDLLTIGNHELYKADVSRHTYNTFVPHWNGHYITTNVDIYDTNTGSLVPFGKRYYHFTTAHGVRVLVLGFLFDFTGNSNATVITKVEDTIQTEWYQHQIRRQDVDLFLVLGHIPIRDWNEWKAIHASIRAVHPNTPIQIFGGHSHVRDFTVFDNASVALESGRYCETVGWLAIDGISSSNATVQNIGKTVANITSRQSYSNVTGSNITLSYSRRYLDFNRETFMFHTNTNDSTFNTTAGYNLTKQITAYRNKLNISVPYGCSPQNYYMTEVPHNSSYSLYKFFNDEVYPSIVVNEERDSYPHVILTIGGGFRGNLYKGEFNTDTMYQVSPYSTNFFNYIPSVPYKYAKYVYTSLNNGPTLRADALEGFFMTPGYTTSDDLGEDGDDTRHIEVPYYKSPNVLYKEISFNGTEPDYVDLISINFIQKKVTNALNVIANKTLYKDSDWMSYFVRDDGRDSLTDLLPLYAQKYWNKTCSN</sequence>
<feature type="signal peptide" evidence="1">
    <location>
        <begin position="1"/>
        <end position="24"/>
    </location>
</feature>
<dbReference type="STRING" id="402676.B6K0M2"/>
<evidence type="ECO:0000259" key="2">
    <source>
        <dbReference type="Pfam" id="PF21953"/>
    </source>
</evidence>
<dbReference type="SUPFAM" id="SSF55816">
    <property type="entry name" value="5'-nucleotidase (syn. UDP-sugar hydrolase), C-terminal domain"/>
    <property type="match status" value="1"/>
</dbReference>
<dbReference type="Gene3D" id="3.60.21.10">
    <property type="match status" value="1"/>
</dbReference>
<dbReference type="FunFam" id="3.60.21.10:FF:000043">
    <property type="entry name" value="Ser/Thr protein phosphatase family"/>
    <property type="match status" value="1"/>
</dbReference>
<evidence type="ECO:0000313" key="3">
    <source>
        <dbReference type="EMBL" id="EEB07493.1"/>
    </source>
</evidence>
<dbReference type="GeneID" id="7051206"/>
<name>B6K0M2_SCHJY</name>
<dbReference type="GO" id="GO:0009166">
    <property type="term" value="P:nucleotide catabolic process"/>
    <property type="evidence" value="ECO:0007669"/>
    <property type="project" value="InterPro"/>
</dbReference>
<dbReference type="Proteomes" id="UP000001744">
    <property type="component" value="Unassembled WGS sequence"/>
</dbReference>
<feature type="domain" description="Putative 5'-nucleotidase C-terminal" evidence="2">
    <location>
        <begin position="506"/>
        <end position="563"/>
    </location>
</feature>
<organism evidence="3 4">
    <name type="scientific">Schizosaccharomyces japonicus (strain yFS275 / FY16936)</name>
    <name type="common">Fission yeast</name>
    <dbReference type="NCBI Taxonomy" id="402676"/>
    <lineage>
        <taxon>Eukaryota</taxon>
        <taxon>Fungi</taxon>
        <taxon>Dikarya</taxon>
        <taxon>Ascomycota</taxon>
        <taxon>Taphrinomycotina</taxon>
        <taxon>Schizosaccharomycetes</taxon>
        <taxon>Schizosaccharomycetales</taxon>
        <taxon>Schizosaccharomycetaceae</taxon>
        <taxon>Schizosaccharomyces</taxon>
    </lineage>
</organism>
<dbReference type="PANTHER" id="PTHR11575:SF49">
    <property type="entry name" value="PHOSPHOPROTEIN PHOSPHATASE"/>
    <property type="match status" value="1"/>
</dbReference>
<dbReference type="InterPro" id="IPR006179">
    <property type="entry name" value="5_nucleotidase/apyrase"/>
</dbReference>
<protein>
    <submittedName>
        <fullName evidence="3">Phosphoprotein phosphatase</fullName>
    </submittedName>
</protein>
<dbReference type="GO" id="GO:0008253">
    <property type="term" value="F:5'-nucleotidase activity"/>
    <property type="evidence" value="ECO:0007669"/>
    <property type="project" value="UniProtKB-ARBA"/>
</dbReference>
<dbReference type="AlphaFoldDB" id="B6K0M2"/>
<dbReference type="Gene3D" id="3.90.780.10">
    <property type="entry name" value="5'-Nucleotidase, C-terminal domain"/>
    <property type="match status" value="1"/>
</dbReference>
<dbReference type="HOGENOM" id="CLU_019028_0_0_1"/>
<feature type="chain" id="PRO_5002845007" evidence="1">
    <location>
        <begin position="25"/>
        <end position="612"/>
    </location>
</feature>
<dbReference type="CDD" id="cd07407">
    <property type="entry name" value="MPP_YHR202W_N"/>
    <property type="match status" value="1"/>
</dbReference>
<keyword evidence="4" id="KW-1185">Reference proteome</keyword>
<evidence type="ECO:0000313" key="4">
    <source>
        <dbReference type="Proteomes" id="UP000001744"/>
    </source>
</evidence>
<dbReference type="RefSeq" id="XP_002173786.1">
    <property type="nucleotide sequence ID" value="XM_002173750.2"/>
</dbReference>
<gene>
    <name evidence="3" type="ORF">SJAG_02580</name>
</gene>
<dbReference type="VEuPathDB" id="FungiDB:SJAG_02580"/>
<keyword evidence="1" id="KW-0732">Signal</keyword>
<reference evidence="3 4" key="1">
    <citation type="journal article" date="2011" name="Science">
        <title>Comparative functional genomics of the fission yeasts.</title>
        <authorList>
            <person name="Rhind N."/>
            <person name="Chen Z."/>
            <person name="Yassour M."/>
            <person name="Thompson D.A."/>
            <person name="Haas B.J."/>
            <person name="Habib N."/>
            <person name="Wapinski I."/>
            <person name="Roy S."/>
            <person name="Lin M.F."/>
            <person name="Heiman D.I."/>
            <person name="Young S.K."/>
            <person name="Furuya K."/>
            <person name="Guo Y."/>
            <person name="Pidoux A."/>
            <person name="Chen H.M."/>
            <person name="Robbertse B."/>
            <person name="Goldberg J.M."/>
            <person name="Aoki K."/>
            <person name="Bayne E.H."/>
            <person name="Berlin A.M."/>
            <person name="Desjardins C.A."/>
            <person name="Dobbs E."/>
            <person name="Dukaj L."/>
            <person name="Fan L."/>
            <person name="FitzGerald M.G."/>
            <person name="French C."/>
            <person name="Gujja S."/>
            <person name="Hansen K."/>
            <person name="Keifenheim D."/>
            <person name="Levin J.Z."/>
            <person name="Mosher R.A."/>
            <person name="Mueller C.A."/>
            <person name="Pfiffner J."/>
            <person name="Priest M."/>
            <person name="Russ C."/>
            <person name="Smialowska A."/>
            <person name="Swoboda P."/>
            <person name="Sykes S.M."/>
            <person name="Vaughn M."/>
            <person name="Vengrova S."/>
            <person name="Yoder R."/>
            <person name="Zeng Q."/>
            <person name="Allshire R."/>
            <person name="Baulcombe D."/>
            <person name="Birren B.W."/>
            <person name="Brown W."/>
            <person name="Ekwall K."/>
            <person name="Kellis M."/>
            <person name="Leatherwood J."/>
            <person name="Levin H."/>
            <person name="Margalit H."/>
            <person name="Martienssen R."/>
            <person name="Nieduszynski C.A."/>
            <person name="Spatafora J.W."/>
            <person name="Friedman N."/>
            <person name="Dalgaard J.Z."/>
            <person name="Baumann P."/>
            <person name="Niki H."/>
            <person name="Regev A."/>
            <person name="Nusbaum C."/>
        </authorList>
    </citation>
    <scope>NUCLEOTIDE SEQUENCE [LARGE SCALE GENOMIC DNA]</scope>
    <source>
        <strain evidence="4">yFS275 / FY16936</strain>
    </source>
</reference>
<dbReference type="InterPro" id="IPR036907">
    <property type="entry name" value="5'-Nucleotdase_C_sf"/>
</dbReference>
<accession>B6K0M2</accession>
<dbReference type="EMBL" id="KE651166">
    <property type="protein sequence ID" value="EEB07493.1"/>
    <property type="molecule type" value="Genomic_DNA"/>
</dbReference>
<dbReference type="InterPro" id="IPR041823">
    <property type="entry name" value="YHR202W_N"/>
</dbReference>
<dbReference type="Pfam" id="PF21953">
    <property type="entry name" value="NadN_nucleosid_C"/>
    <property type="match status" value="2"/>
</dbReference>